<gene>
    <name evidence="10" type="ORF">GTS_31850</name>
</gene>
<proteinExistence type="inferred from homology"/>
<keyword evidence="4" id="KW-0963">Cytoplasm</keyword>
<dbReference type="Gene3D" id="6.10.250.660">
    <property type="match status" value="1"/>
</dbReference>
<comment type="subcellular location">
    <subcellularLocation>
        <location evidence="1">Cytoplasm</location>
    </subcellularLocation>
</comment>
<evidence type="ECO:0000313" key="11">
    <source>
        <dbReference type="Proteomes" id="UP000298860"/>
    </source>
</evidence>
<reference evidence="11" key="1">
    <citation type="submission" date="2019-04" db="EMBL/GenBank/DDBJ databases">
        <title>Draft genome sequence of Pseudonocardiaceae bacterium SL3-2-4.</title>
        <authorList>
            <person name="Ningsih F."/>
            <person name="Yokota A."/>
            <person name="Sakai Y."/>
            <person name="Nanatani K."/>
            <person name="Yabe S."/>
            <person name="Oetari A."/>
            <person name="Sjamsuridzal W."/>
        </authorList>
    </citation>
    <scope>NUCLEOTIDE SEQUENCE [LARGE SCALE GENOMIC DNA]</scope>
    <source>
        <strain evidence="11">SL3-2-4</strain>
    </source>
</reference>
<dbReference type="OrthoDB" id="4210347at2"/>
<sequence>MHQHDRGNTTRRRRPALTPERIRTTAFTRTSLARRGYDIEEVHLFLHRVAEEIAASETEKTRLQAEILRLRNWYRERGVDVDSPRPAGRSRVNAQAVNMLSEAQLQAEAYISQAEAYSRRLTTEARQHAETILQDAQERAEKAAEEAVQAYRHNAGHNHAAELEEMERRLAWLRAFCHAIQVQLRAASDAFTREVDKLSELPEQLSQP</sequence>
<dbReference type="GO" id="GO:0005737">
    <property type="term" value="C:cytoplasm"/>
    <property type="evidence" value="ECO:0007669"/>
    <property type="project" value="UniProtKB-SubCell"/>
</dbReference>
<dbReference type="AlphaFoldDB" id="A0A4D4J8J7"/>
<comment type="similarity">
    <text evidence="2">Belongs to the DivIVA family.</text>
</comment>
<dbReference type="EMBL" id="BJFL01000015">
    <property type="protein sequence ID" value="GDY31552.1"/>
    <property type="molecule type" value="Genomic_DNA"/>
</dbReference>
<comment type="caution">
    <text evidence="10">The sequence shown here is derived from an EMBL/GenBank/DDBJ whole genome shotgun (WGS) entry which is preliminary data.</text>
</comment>
<keyword evidence="6 9" id="KW-0175">Coiled coil</keyword>
<name>A0A4D4J8J7_9PSEU</name>
<dbReference type="NCBIfam" id="TIGR03544">
    <property type="entry name" value="DivI1A_domain"/>
    <property type="match status" value="1"/>
</dbReference>
<evidence type="ECO:0000256" key="7">
    <source>
        <dbReference type="ARBA" id="ARBA00023306"/>
    </source>
</evidence>
<organism evidence="10 11">
    <name type="scientific">Gandjariella thermophila</name>
    <dbReference type="NCBI Taxonomy" id="1931992"/>
    <lineage>
        <taxon>Bacteria</taxon>
        <taxon>Bacillati</taxon>
        <taxon>Actinomycetota</taxon>
        <taxon>Actinomycetes</taxon>
        <taxon>Pseudonocardiales</taxon>
        <taxon>Pseudonocardiaceae</taxon>
        <taxon>Gandjariella</taxon>
    </lineage>
</organism>
<dbReference type="InterPro" id="IPR019933">
    <property type="entry name" value="DivIVA_domain"/>
</dbReference>
<evidence type="ECO:0000256" key="8">
    <source>
        <dbReference type="ARBA" id="ARBA00031737"/>
    </source>
</evidence>
<feature type="coiled-coil region" evidence="9">
    <location>
        <begin position="100"/>
        <end position="153"/>
    </location>
</feature>
<accession>A0A4D4J8J7</accession>
<dbReference type="Proteomes" id="UP000298860">
    <property type="component" value="Unassembled WGS sequence"/>
</dbReference>
<dbReference type="PANTHER" id="PTHR35794:SF2">
    <property type="entry name" value="CELL DIVISION PROTEIN DIVIVA"/>
    <property type="match status" value="1"/>
</dbReference>
<dbReference type="InterPro" id="IPR007793">
    <property type="entry name" value="DivIVA_fam"/>
</dbReference>
<keyword evidence="5" id="KW-0132">Cell division</keyword>
<dbReference type="GO" id="GO:0051301">
    <property type="term" value="P:cell division"/>
    <property type="evidence" value="ECO:0007669"/>
    <property type="project" value="UniProtKB-KW"/>
</dbReference>
<evidence type="ECO:0000256" key="5">
    <source>
        <dbReference type="ARBA" id="ARBA00022618"/>
    </source>
</evidence>
<keyword evidence="11" id="KW-1185">Reference proteome</keyword>
<evidence type="ECO:0000256" key="1">
    <source>
        <dbReference type="ARBA" id="ARBA00004496"/>
    </source>
</evidence>
<evidence type="ECO:0000256" key="9">
    <source>
        <dbReference type="SAM" id="Coils"/>
    </source>
</evidence>
<evidence type="ECO:0000256" key="4">
    <source>
        <dbReference type="ARBA" id="ARBA00022490"/>
    </source>
</evidence>
<evidence type="ECO:0000256" key="6">
    <source>
        <dbReference type="ARBA" id="ARBA00023054"/>
    </source>
</evidence>
<evidence type="ECO:0000256" key="3">
    <source>
        <dbReference type="ARBA" id="ARBA00018787"/>
    </source>
</evidence>
<evidence type="ECO:0000313" key="10">
    <source>
        <dbReference type="EMBL" id="GDY31552.1"/>
    </source>
</evidence>
<protein>
    <recommendedName>
        <fullName evidence="3">Cell wall synthesis protein Wag31</fullName>
    </recommendedName>
    <alternativeName>
        <fullName evidence="8">Antigen 84</fullName>
    </alternativeName>
</protein>
<dbReference type="PANTHER" id="PTHR35794">
    <property type="entry name" value="CELL DIVISION PROTEIN DIVIVA"/>
    <property type="match status" value="1"/>
</dbReference>
<dbReference type="RefSeq" id="WP_137814621.1">
    <property type="nucleotide sequence ID" value="NZ_BJFL01000015.1"/>
</dbReference>
<keyword evidence="7" id="KW-0131">Cell cycle</keyword>
<evidence type="ECO:0000256" key="2">
    <source>
        <dbReference type="ARBA" id="ARBA00009008"/>
    </source>
</evidence>